<dbReference type="OrthoDB" id="163768at2"/>
<evidence type="ECO:0000259" key="1">
    <source>
        <dbReference type="SMART" id="SM00858"/>
    </source>
</evidence>
<gene>
    <name evidence="2" type="ORF">CLV74_1164</name>
</gene>
<dbReference type="InterPro" id="IPR031571">
    <property type="entry name" value="RcpC_dom"/>
</dbReference>
<organism evidence="2 3">
    <name type="scientific">Donghicola tyrosinivorans</name>
    <dbReference type="NCBI Taxonomy" id="1652492"/>
    <lineage>
        <taxon>Bacteria</taxon>
        <taxon>Pseudomonadati</taxon>
        <taxon>Pseudomonadota</taxon>
        <taxon>Alphaproteobacteria</taxon>
        <taxon>Rhodobacterales</taxon>
        <taxon>Roseobacteraceae</taxon>
        <taxon>Donghicola</taxon>
    </lineage>
</organism>
<dbReference type="RefSeq" id="WP_106267543.1">
    <property type="nucleotide sequence ID" value="NZ_PVTQ01000016.1"/>
</dbReference>
<dbReference type="NCBIfam" id="TIGR03177">
    <property type="entry name" value="pilus_cpaB"/>
    <property type="match status" value="1"/>
</dbReference>
<dbReference type="InterPro" id="IPR017592">
    <property type="entry name" value="Pilus_assmbl_Flp-typ_CpaB"/>
</dbReference>
<dbReference type="SMART" id="SM00858">
    <property type="entry name" value="SAF"/>
    <property type="match status" value="1"/>
</dbReference>
<feature type="domain" description="SAF" evidence="1">
    <location>
        <begin position="48"/>
        <end position="116"/>
    </location>
</feature>
<evidence type="ECO:0000313" key="3">
    <source>
        <dbReference type="Proteomes" id="UP000238392"/>
    </source>
</evidence>
<reference evidence="2 3" key="1">
    <citation type="submission" date="2018-03" db="EMBL/GenBank/DDBJ databases">
        <title>Genomic Encyclopedia of Archaeal and Bacterial Type Strains, Phase II (KMG-II): from individual species to whole genera.</title>
        <authorList>
            <person name="Goeker M."/>
        </authorList>
    </citation>
    <scope>NUCLEOTIDE SEQUENCE [LARGE SCALE GENOMIC DNA]</scope>
    <source>
        <strain evidence="2 3">DSM 100212</strain>
    </source>
</reference>
<protein>
    <submittedName>
        <fullName evidence="2">Pilus assembly protein CpaB</fullName>
    </submittedName>
</protein>
<proteinExistence type="predicted"/>
<accession>A0A2T0WF65</accession>
<sequence length="285" mass="30408">MRLVFGLVLVIGVGLAGLAVFLAKDRIQAYRSELARRDAALAQIVPTEPVYILTDRVGYGDKLTKEMVTQVLWPTAAIPEGAFTSEEALFPKGEEELRVAVRRMEKGEAVMAVKVTAPGEDVGLNALLDPGMRAFAIAVDATRGVSGFLRPGDKVDVYWTGGVNGIGGMGGGDFTKLIETGVQIIAVDQTTDHDSADAIMARTVTVSATPQQIATLAQAQSTGRMSLSLVGARDETVAMSIEVNQRQLLGIKEEVQVEAAPIKEVCTIRQRRGAEVIVTEIPCTN</sequence>
<name>A0A2T0WF65_9RHOB</name>
<dbReference type="Pfam" id="PF16976">
    <property type="entry name" value="RcpC"/>
    <property type="match status" value="1"/>
</dbReference>
<keyword evidence="3" id="KW-1185">Reference proteome</keyword>
<dbReference type="EMBL" id="PVTQ01000016">
    <property type="protein sequence ID" value="PRY85350.1"/>
    <property type="molecule type" value="Genomic_DNA"/>
</dbReference>
<evidence type="ECO:0000313" key="2">
    <source>
        <dbReference type="EMBL" id="PRY85350.1"/>
    </source>
</evidence>
<comment type="caution">
    <text evidence="2">The sequence shown here is derived from an EMBL/GenBank/DDBJ whole genome shotgun (WGS) entry which is preliminary data.</text>
</comment>
<dbReference type="InterPro" id="IPR013974">
    <property type="entry name" value="SAF"/>
</dbReference>
<dbReference type="AlphaFoldDB" id="A0A2T0WF65"/>
<dbReference type="CDD" id="cd11614">
    <property type="entry name" value="SAF_CpaB_FlgA_like"/>
    <property type="match status" value="1"/>
</dbReference>
<dbReference type="Proteomes" id="UP000238392">
    <property type="component" value="Unassembled WGS sequence"/>
</dbReference>